<evidence type="ECO:0000259" key="1">
    <source>
        <dbReference type="Pfam" id="PF13456"/>
    </source>
</evidence>
<dbReference type="Pfam" id="PF13456">
    <property type="entry name" value="RVT_3"/>
    <property type="match status" value="1"/>
</dbReference>
<protein>
    <recommendedName>
        <fullName evidence="1">RNase H type-1 domain-containing protein</fullName>
    </recommendedName>
</protein>
<keyword evidence="3" id="KW-1185">Reference proteome</keyword>
<dbReference type="Proteomes" id="UP000237347">
    <property type="component" value="Unassembled WGS sequence"/>
</dbReference>
<name>A0AAW0KYM7_QUESU</name>
<dbReference type="InterPro" id="IPR002156">
    <property type="entry name" value="RNaseH_domain"/>
</dbReference>
<gene>
    <name evidence="2" type="ORF">CFP56_012653</name>
</gene>
<dbReference type="Gene3D" id="3.30.420.10">
    <property type="entry name" value="Ribonuclease H-like superfamily/Ribonuclease H"/>
    <property type="match status" value="1"/>
</dbReference>
<dbReference type="PANTHER" id="PTHR47723">
    <property type="entry name" value="OS05G0353850 PROTEIN"/>
    <property type="match status" value="1"/>
</dbReference>
<dbReference type="SUPFAM" id="SSF53098">
    <property type="entry name" value="Ribonuclease H-like"/>
    <property type="match status" value="1"/>
</dbReference>
<dbReference type="GO" id="GO:0004523">
    <property type="term" value="F:RNA-DNA hybrid ribonuclease activity"/>
    <property type="evidence" value="ECO:0007669"/>
    <property type="project" value="InterPro"/>
</dbReference>
<proteinExistence type="predicted"/>
<sequence>MSFAHEVGLRGVVIERDSETIIKHFSSKSDCLASFGNIVEDSKCATLNFHSRSFSHVKRNGNAVADKLAKLVNHSITPQIWLEDLHSDATYLVCVNKSF</sequence>
<feature type="domain" description="RNase H type-1" evidence="1">
    <location>
        <begin position="1"/>
        <end position="71"/>
    </location>
</feature>
<dbReference type="InterPro" id="IPR012337">
    <property type="entry name" value="RNaseH-like_sf"/>
</dbReference>
<organism evidence="2 3">
    <name type="scientific">Quercus suber</name>
    <name type="common">Cork oak</name>
    <dbReference type="NCBI Taxonomy" id="58331"/>
    <lineage>
        <taxon>Eukaryota</taxon>
        <taxon>Viridiplantae</taxon>
        <taxon>Streptophyta</taxon>
        <taxon>Embryophyta</taxon>
        <taxon>Tracheophyta</taxon>
        <taxon>Spermatophyta</taxon>
        <taxon>Magnoliopsida</taxon>
        <taxon>eudicotyledons</taxon>
        <taxon>Gunneridae</taxon>
        <taxon>Pentapetalae</taxon>
        <taxon>rosids</taxon>
        <taxon>fabids</taxon>
        <taxon>Fagales</taxon>
        <taxon>Fagaceae</taxon>
        <taxon>Quercus</taxon>
    </lineage>
</organism>
<evidence type="ECO:0000313" key="2">
    <source>
        <dbReference type="EMBL" id="KAK7843401.1"/>
    </source>
</evidence>
<dbReference type="InterPro" id="IPR036397">
    <property type="entry name" value="RNaseH_sf"/>
</dbReference>
<reference evidence="2 3" key="1">
    <citation type="journal article" date="2018" name="Sci. Data">
        <title>The draft genome sequence of cork oak.</title>
        <authorList>
            <person name="Ramos A.M."/>
            <person name="Usie A."/>
            <person name="Barbosa P."/>
            <person name="Barros P.M."/>
            <person name="Capote T."/>
            <person name="Chaves I."/>
            <person name="Simoes F."/>
            <person name="Abreu I."/>
            <person name="Carrasquinho I."/>
            <person name="Faro C."/>
            <person name="Guimaraes J.B."/>
            <person name="Mendonca D."/>
            <person name="Nobrega F."/>
            <person name="Rodrigues L."/>
            <person name="Saibo N.J.M."/>
            <person name="Varela M.C."/>
            <person name="Egas C."/>
            <person name="Matos J."/>
            <person name="Miguel C.M."/>
            <person name="Oliveira M.M."/>
            <person name="Ricardo C.P."/>
            <person name="Goncalves S."/>
        </authorList>
    </citation>
    <scope>NUCLEOTIDE SEQUENCE [LARGE SCALE GENOMIC DNA]</scope>
    <source>
        <strain evidence="3">cv. HL8</strain>
    </source>
</reference>
<accession>A0AAW0KYM7</accession>
<dbReference type="InterPro" id="IPR053151">
    <property type="entry name" value="RNase_H-like"/>
</dbReference>
<dbReference type="CDD" id="cd06222">
    <property type="entry name" value="RNase_H_like"/>
    <property type="match status" value="1"/>
</dbReference>
<dbReference type="PANTHER" id="PTHR47723:SF21">
    <property type="entry name" value="POLYNUCLEOTIDYL TRANSFERASE, RIBONUCLEASE H-LIKE SUPERFAMILY PROTEIN"/>
    <property type="match status" value="1"/>
</dbReference>
<dbReference type="GO" id="GO:0003676">
    <property type="term" value="F:nucleic acid binding"/>
    <property type="evidence" value="ECO:0007669"/>
    <property type="project" value="InterPro"/>
</dbReference>
<dbReference type="AlphaFoldDB" id="A0AAW0KYM7"/>
<dbReference type="InterPro" id="IPR044730">
    <property type="entry name" value="RNase_H-like_dom_plant"/>
</dbReference>
<comment type="caution">
    <text evidence="2">The sequence shown here is derived from an EMBL/GenBank/DDBJ whole genome shotgun (WGS) entry which is preliminary data.</text>
</comment>
<evidence type="ECO:0000313" key="3">
    <source>
        <dbReference type="Proteomes" id="UP000237347"/>
    </source>
</evidence>
<dbReference type="EMBL" id="PKMF04000205">
    <property type="protein sequence ID" value="KAK7843401.1"/>
    <property type="molecule type" value="Genomic_DNA"/>
</dbReference>